<evidence type="ECO:0000313" key="2">
    <source>
        <dbReference type="EMBL" id="MCS3921139.1"/>
    </source>
</evidence>
<dbReference type="InterPro" id="IPR016032">
    <property type="entry name" value="Sig_transdc_resp-reg_C-effctor"/>
</dbReference>
<dbReference type="Proteomes" id="UP001204798">
    <property type="component" value="Unassembled WGS sequence"/>
</dbReference>
<organism evidence="2 3">
    <name type="scientific">Candidatus Fervidibacter sacchari</name>
    <dbReference type="NCBI Taxonomy" id="1448929"/>
    <lineage>
        <taxon>Bacteria</taxon>
        <taxon>Candidatus Fervidibacterota</taxon>
        <taxon>Candidatus Fervidibacter</taxon>
    </lineage>
</organism>
<dbReference type="SUPFAM" id="SSF46894">
    <property type="entry name" value="C-terminal effector domain of the bipartite response regulators"/>
    <property type="match status" value="1"/>
</dbReference>
<dbReference type="EMBL" id="JANUCP010000009">
    <property type="protein sequence ID" value="MCS3921139.1"/>
    <property type="molecule type" value="Genomic_DNA"/>
</dbReference>
<dbReference type="SMART" id="SM00421">
    <property type="entry name" value="HTH_LUXR"/>
    <property type="match status" value="1"/>
</dbReference>
<gene>
    <name evidence="2" type="ORF">M2350_003580</name>
</gene>
<evidence type="ECO:0000259" key="1">
    <source>
        <dbReference type="PROSITE" id="PS50043"/>
    </source>
</evidence>
<name>A0ABT2ET43_9BACT</name>
<accession>A0ABT2ET43</accession>
<feature type="domain" description="HTH luxR-type" evidence="1">
    <location>
        <begin position="38"/>
        <end position="103"/>
    </location>
</feature>
<dbReference type="InterPro" id="IPR000792">
    <property type="entry name" value="Tscrpt_reg_LuxR_C"/>
</dbReference>
<keyword evidence="2" id="KW-0238">DNA-binding</keyword>
<dbReference type="PROSITE" id="PS50043">
    <property type="entry name" value="HTH_LUXR_2"/>
    <property type="match status" value="1"/>
</dbReference>
<dbReference type="GO" id="GO:0003677">
    <property type="term" value="F:DNA binding"/>
    <property type="evidence" value="ECO:0007669"/>
    <property type="project" value="UniProtKB-KW"/>
</dbReference>
<protein>
    <submittedName>
        <fullName evidence="2">DNA-binding NarL/FixJ family response regulator</fullName>
    </submittedName>
</protein>
<proteinExistence type="predicted"/>
<reference evidence="2 3" key="1">
    <citation type="submission" date="2022-08" db="EMBL/GenBank/DDBJ databases">
        <title>Bacterial and archaeal communities from various locations to study Microbial Dark Matter (Phase II).</title>
        <authorList>
            <person name="Stepanauskas R."/>
        </authorList>
    </citation>
    <scope>NUCLEOTIDE SEQUENCE [LARGE SCALE GENOMIC DNA]</scope>
    <source>
        <strain evidence="2 3">PD1</strain>
    </source>
</reference>
<sequence>MKVAVLARTEKDVAYIKYLLSQSKDITFCDDPLQANAVIVDTELLTPAEKEVLKALSDYGSVEEVAAKTLRSKATVKKHLCSARKKLKAKTNIQAVAFALRYRLIH</sequence>
<evidence type="ECO:0000313" key="3">
    <source>
        <dbReference type="Proteomes" id="UP001204798"/>
    </source>
</evidence>
<dbReference type="CDD" id="cd06170">
    <property type="entry name" value="LuxR_C_like"/>
    <property type="match status" value="1"/>
</dbReference>
<dbReference type="Pfam" id="PF00196">
    <property type="entry name" value="GerE"/>
    <property type="match status" value="1"/>
</dbReference>
<dbReference type="Gene3D" id="1.10.10.10">
    <property type="entry name" value="Winged helix-like DNA-binding domain superfamily/Winged helix DNA-binding domain"/>
    <property type="match status" value="1"/>
</dbReference>
<keyword evidence="3" id="KW-1185">Reference proteome</keyword>
<comment type="caution">
    <text evidence="2">The sequence shown here is derived from an EMBL/GenBank/DDBJ whole genome shotgun (WGS) entry which is preliminary data.</text>
</comment>
<dbReference type="InterPro" id="IPR036388">
    <property type="entry name" value="WH-like_DNA-bd_sf"/>
</dbReference>
<dbReference type="RefSeq" id="WP_259101996.1">
    <property type="nucleotide sequence ID" value="NZ_CP130454.1"/>
</dbReference>